<evidence type="ECO:0000313" key="3">
    <source>
        <dbReference type="EMBL" id="CAG8515258.1"/>
    </source>
</evidence>
<dbReference type="InterPro" id="IPR035931">
    <property type="entry name" value="YlxR-like_sf"/>
</dbReference>
<organism evidence="3 4">
    <name type="scientific">Funneliformis caledonium</name>
    <dbReference type="NCBI Taxonomy" id="1117310"/>
    <lineage>
        <taxon>Eukaryota</taxon>
        <taxon>Fungi</taxon>
        <taxon>Fungi incertae sedis</taxon>
        <taxon>Mucoromycota</taxon>
        <taxon>Glomeromycotina</taxon>
        <taxon>Glomeromycetes</taxon>
        <taxon>Glomerales</taxon>
        <taxon>Glomeraceae</taxon>
        <taxon>Funneliformis</taxon>
    </lineage>
</organism>
<reference evidence="3" key="1">
    <citation type="submission" date="2021-06" db="EMBL/GenBank/DDBJ databases">
        <authorList>
            <person name="Kallberg Y."/>
            <person name="Tangrot J."/>
            <person name="Rosling A."/>
        </authorList>
    </citation>
    <scope>NUCLEOTIDE SEQUENCE</scope>
    <source>
        <strain evidence="3">UK204</strain>
    </source>
</reference>
<dbReference type="PANTHER" id="PTHR44167">
    <property type="entry name" value="OVARIAN-SPECIFIC SERINE/THREONINE-PROTEIN KINASE LOK-RELATED"/>
    <property type="match status" value="1"/>
</dbReference>
<dbReference type="SUPFAM" id="SSF64376">
    <property type="entry name" value="YlxR-like"/>
    <property type="match status" value="1"/>
</dbReference>
<name>A0A9N9A356_9GLOM</name>
<dbReference type="InterPro" id="IPR000719">
    <property type="entry name" value="Prot_kinase_dom"/>
</dbReference>
<proteinExistence type="predicted"/>
<evidence type="ECO:0000256" key="1">
    <source>
        <dbReference type="SAM" id="MobiDB-lite"/>
    </source>
</evidence>
<dbReference type="PANTHER" id="PTHR44167:SF24">
    <property type="entry name" value="SERINE_THREONINE-PROTEIN KINASE CHK2"/>
    <property type="match status" value="1"/>
</dbReference>
<dbReference type="InterPro" id="IPR011009">
    <property type="entry name" value="Kinase-like_dom_sf"/>
</dbReference>
<comment type="caution">
    <text evidence="3">The sequence shown here is derived from an EMBL/GenBank/DDBJ whole genome shotgun (WGS) entry which is preliminary data.</text>
</comment>
<dbReference type="PROSITE" id="PS50011">
    <property type="entry name" value="PROTEIN_KINASE_DOM"/>
    <property type="match status" value="1"/>
</dbReference>
<feature type="region of interest" description="Disordered" evidence="1">
    <location>
        <begin position="344"/>
        <end position="383"/>
    </location>
</feature>
<dbReference type="GO" id="GO:0005634">
    <property type="term" value="C:nucleus"/>
    <property type="evidence" value="ECO:0007669"/>
    <property type="project" value="TreeGrafter"/>
</dbReference>
<dbReference type="SUPFAM" id="SSF56112">
    <property type="entry name" value="Protein kinase-like (PK-like)"/>
    <property type="match status" value="1"/>
</dbReference>
<protein>
    <submittedName>
        <fullName evidence="3">14318_t:CDS:1</fullName>
    </submittedName>
</protein>
<sequence length="652" mass="76300">MQSEKRKPYLGSKQSLRDYTTTYFDRVYNYLRILPNEPMPSSFPILPSECCFRCKTPYMINSILWCKECEIRLFKENFGNWTSGIEGLDEFIKRTQLTTSRWMNEMEKHHDEFIWKLVYEEAPSYVREFGVKNVRDSTQNLPCIKKKSEGWAKVVKIFGLRHNKKRLSPSQPNDLKLWHDRVLDRLEIEILKRNFSCGKSTTGSQYVALKQLKNSKNVGIEFVHQLESSFTIINSSKSPKLYGISQDPETNDYILVMQYANGGDLRQYLRDNFVEIDWIQKISMLLDVAKGLKDIHDHGCAHLGIHDGNILLNLSKSFLEEESESSQEYDILISDFGMCTPANEFSNSSSHQKREENENESQSILLDPSGPYANSPRYKRAPAPKVTDLNDLTRLEKNVFIDPYASMVGGPIRQCIYHQRWFPKDFLVRFIRAYDDETSSVWIVPDFMEEGGTKRPGKGHWIRCNAKTLRNVLKEGKYKMIDNHGYWRKDMHEHIWKILVEDSILRFDRIIDRLGTHRFPMKKENAFHPVIKVESCYECYNKPISGLNCKKSKKKSDDSYKPLRILPNHIGSIEKVSFISQKDDISDKFNDVNYVTRSIPFYYVKTIWGDKEIEKIKNYLNINQQNPMIGVVSAPQTKQLAISLWKLRNFWQ</sequence>
<dbReference type="OrthoDB" id="3363286at2759"/>
<accession>A0A9N9A356</accession>
<dbReference type="SMART" id="SM00220">
    <property type="entry name" value="S_TKc"/>
    <property type="match status" value="1"/>
</dbReference>
<evidence type="ECO:0000259" key="2">
    <source>
        <dbReference type="PROSITE" id="PS50011"/>
    </source>
</evidence>
<dbReference type="GO" id="GO:0004674">
    <property type="term" value="F:protein serine/threonine kinase activity"/>
    <property type="evidence" value="ECO:0007669"/>
    <property type="project" value="TreeGrafter"/>
</dbReference>
<dbReference type="InterPro" id="IPR001245">
    <property type="entry name" value="Ser-Thr/Tyr_kinase_cat_dom"/>
</dbReference>
<dbReference type="GO" id="GO:0044773">
    <property type="term" value="P:mitotic DNA damage checkpoint signaling"/>
    <property type="evidence" value="ECO:0007669"/>
    <property type="project" value="TreeGrafter"/>
</dbReference>
<dbReference type="Gene3D" id="1.10.510.10">
    <property type="entry name" value="Transferase(Phosphotransferase) domain 1"/>
    <property type="match status" value="1"/>
</dbReference>
<dbReference type="Pfam" id="PF07714">
    <property type="entry name" value="PK_Tyr_Ser-Thr"/>
    <property type="match status" value="1"/>
</dbReference>
<dbReference type="AlphaFoldDB" id="A0A9N9A356"/>
<dbReference type="GO" id="GO:0005524">
    <property type="term" value="F:ATP binding"/>
    <property type="evidence" value="ECO:0007669"/>
    <property type="project" value="InterPro"/>
</dbReference>
<dbReference type="EMBL" id="CAJVPQ010000863">
    <property type="protein sequence ID" value="CAG8515258.1"/>
    <property type="molecule type" value="Genomic_DNA"/>
</dbReference>
<feature type="domain" description="Protein kinase" evidence="2">
    <location>
        <begin position="180"/>
        <end position="531"/>
    </location>
</feature>
<keyword evidence="4" id="KW-1185">Reference proteome</keyword>
<evidence type="ECO:0000313" key="4">
    <source>
        <dbReference type="Proteomes" id="UP000789570"/>
    </source>
</evidence>
<dbReference type="Proteomes" id="UP000789570">
    <property type="component" value="Unassembled WGS sequence"/>
</dbReference>
<gene>
    <name evidence="3" type="ORF">FCALED_LOCUS4411</name>
</gene>